<dbReference type="Proteomes" id="UP000182544">
    <property type="component" value="Unassembled WGS sequence"/>
</dbReference>
<reference evidence="5 6" key="1">
    <citation type="submission" date="2016-10" db="EMBL/GenBank/DDBJ databases">
        <authorList>
            <person name="de Groot N.N."/>
        </authorList>
    </citation>
    <scope>NUCLEOTIDE SEQUENCE [LARGE SCALE GENOMIC DNA]</scope>
    <source>
        <strain evidence="5 6">DSM 18180</strain>
    </source>
</reference>
<keyword evidence="6" id="KW-1185">Reference proteome</keyword>
<gene>
    <name evidence="5" type="ORF">SAMN05428642_102223</name>
</gene>
<dbReference type="STRING" id="369401.SAMN05428642_102223"/>
<dbReference type="EMBL" id="FPKV01000002">
    <property type="protein sequence ID" value="SFZ91685.1"/>
    <property type="molecule type" value="Genomic_DNA"/>
</dbReference>
<evidence type="ECO:0000259" key="3">
    <source>
        <dbReference type="Pfam" id="PF02563"/>
    </source>
</evidence>
<keyword evidence="2" id="KW-0812">Transmembrane</keyword>
<feature type="transmembrane region" description="Helical" evidence="2">
    <location>
        <begin position="246"/>
        <end position="264"/>
    </location>
</feature>
<dbReference type="Gene3D" id="3.10.560.10">
    <property type="entry name" value="Outer membrane lipoprotein wza domain like"/>
    <property type="match status" value="2"/>
</dbReference>
<evidence type="ECO:0000256" key="1">
    <source>
        <dbReference type="ARBA" id="ARBA00022729"/>
    </source>
</evidence>
<evidence type="ECO:0000259" key="4">
    <source>
        <dbReference type="Pfam" id="PF10531"/>
    </source>
</evidence>
<evidence type="ECO:0000256" key="2">
    <source>
        <dbReference type="SAM" id="Phobius"/>
    </source>
</evidence>
<dbReference type="InterPro" id="IPR049712">
    <property type="entry name" value="Poly_export"/>
</dbReference>
<dbReference type="Pfam" id="PF10531">
    <property type="entry name" value="SLBB"/>
    <property type="match status" value="1"/>
</dbReference>
<accession>A0A1K2IGW6</accession>
<name>A0A1K2IGW6_9FLAO</name>
<dbReference type="PANTHER" id="PTHR33619:SF3">
    <property type="entry name" value="POLYSACCHARIDE EXPORT PROTEIN GFCE-RELATED"/>
    <property type="match status" value="1"/>
</dbReference>
<dbReference type="InterPro" id="IPR019554">
    <property type="entry name" value="Soluble_ligand-bd"/>
</dbReference>
<sequence length="267" mass="29776">MLNNYLKSNFTFINIQVFKSLFVFILLSIMITSCVSKQEVVYFQNAKDFETIVDTDTFKAKLKVGDVLSIYVSTIDPLVTKPYNLVMDTGAQGQLVDYLIDVDGNIDYPVLGKIKLIGLTVDEAKELFKNKFEDGNLLKKPVIIIRITNFRVTVEGAVSSPGVYQVSGERISILEALAMAGGLTIKGRRDNVLIVRDFNGTKTYSRVDLTNKEIFNSPVYYLTQNDYVYVEPNNSAISGASGDSRINTIITITSFLLTTALIFVTRN</sequence>
<dbReference type="OrthoDB" id="1445882at2"/>
<feature type="transmembrane region" description="Helical" evidence="2">
    <location>
        <begin position="12"/>
        <end position="31"/>
    </location>
</feature>
<dbReference type="Pfam" id="PF02563">
    <property type="entry name" value="Poly_export"/>
    <property type="match status" value="1"/>
</dbReference>
<keyword evidence="2" id="KW-1133">Transmembrane helix</keyword>
<proteinExistence type="predicted"/>
<dbReference type="AlphaFoldDB" id="A0A1K2IGW6"/>
<feature type="domain" description="Polysaccharide export protein N-terminal" evidence="3">
    <location>
        <begin position="60"/>
        <end position="147"/>
    </location>
</feature>
<evidence type="ECO:0000313" key="5">
    <source>
        <dbReference type="EMBL" id="SFZ91685.1"/>
    </source>
</evidence>
<keyword evidence="1" id="KW-0732">Signal</keyword>
<organism evidence="5 6">
    <name type="scientific">Flaviramulus basaltis</name>
    <dbReference type="NCBI Taxonomy" id="369401"/>
    <lineage>
        <taxon>Bacteria</taxon>
        <taxon>Pseudomonadati</taxon>
        <taxon>Bacteroidota</taxon>
        <taxon>Flavobacteriia</taxon>
        <taxon>Flavobacteriales</taxon>
        <taxon>Flavobacteriaceae</taxon>
        <taxon>Flaviramulus</taxon>
    </lineage>
</organism>
<evidence type="ECO:0000313" key="6">
    <source>
        <dbReference type="Proteomes" id="UP000182544"/>
    </source>
</evidence>
<dbReference type="PANTHER" id="PTHR33619">
    <property type="entry name" value="POLYSACCHARIDE EXPORT PROTEIN GFCE-RELATED"/>
    <property type="match status" value="1"/>
</dbReference>
<keyword evidence="2" id="KW-0472">Membrane</keyword>
<dbReference type="GO" id="GO:0015159">
    <property type="term" value="F:polysaccharide transmembrane transporter activity"/>
    <property type="evidence" value="ECO:0007669"/>
    <property type="project" value="InterPro"/>
</dbReference>
<dbReference type="Gene3D" id="3.30.1950.10">
    <property type="entry name" value="wza like domain"/>
    <property type="match status" value="1"/>
</dbReference>
<dbReference type="PROSITE" id="PS51257">
    <property type="entry name" value="PROKAR_LIPOPROTEIN"/>
    <property type="match status" value="1"/>
</dbReference>
<feature type="domain" description="Soluble ligand binding" evidence="4">
    <location>
        <begin position="151"/>
        <end position="197"/>
    </location>
</feature>
<protein>
    <submittedName>
        <fullName evidence="5">Polysaccharide export outer membrane protein</fullName>
    </submittedName>
</protein>
<dbReference type="InterPro" id="IPR003715">
    <property type="entry name" value="Poly_export_N"/>
</dbReference>